<proteinExistence type="predicted"/>
<name>T1J9V9_STRMM</name>
<keyword evidence="2" id="KW-1185">Reference proteome</keyword>
<reference evidence="1" key="2">
    <citation type="submission" date="2015-02" db="UniProtKB">
        <authorList>
            <consortium name="EnsemblMetazoa"/>
        </authorList>
    </citation>
    <scope>IDENTIFICATION</scope>
</reference>
<evidence type="ECO:0000313" key="1">
    <source>
        <dbReference type="EnsemblMetazoa" id="SMAR010509-PA"/>
    </source>
</evidence>
<dbReference type="Proteomes" id="UP000014500">
    <property type="component" value="Unassembled WGS sequence"/>
</dbReference>
<dbReference type="AlphaFoldDB" id="T1J9V9"/>
<accession>T1J9V9</accession>
<dbReference type="HOGENOM" id="CLU_1654358_0_0_1"/>
<organism evidence="1 2">
    <name type="scientific">Strigamia maritima</name>
    <name type="common">European centipede</name>
    <name type="synonym">Geophilus maritimus</name>
    <dbReference type="NCBI Taxonomy" id="126957"/>
    <lineage>
        <taxon>Eukaryota</taxon>
        <taxon>Metazoa</taxon>
        <taxon>Ecdysozoa</taxon>
        <taxon>Arthropoda</taxon>
        <taxon>Myriapoda</taxon>
        <taxon>Chilopoda</taxon>
        <taxon>Pleurostigmophora</taxon>
        <taxon>Geophilomorpha</taxon>
        <taxon>Linotaeniidae</taxon>
        <taxon>Strigamia</taxon>
    </lineage>
</organism>
<reference evidence="2" key="1">
    <citation type="submission" date="2011-05" db="EMBL/GenBank/DDBJ databases">
        <authorList>
            <person name="Richards S.R."/>
            <person name="Qu J."/>
            <person name="Jiang H."/>
            <person name="Jhangiani S.N."/>
            <person name="Agravi P."/>
            <person name="Goodspeed R."/>
            <person name="Gross S."/>
            <person name="Mandapat C."/>
            <person name="Jackson L."/>
            <person name="Mathew T."/>
            <person name="Pu L."/>
            <person name="Thornton R."/>
            <person name="Saada N."/>
            <person name="Wilczek-Boney K.B."/>
            <person name="Lee S."/>
            <person name="Kovar C."/>
            <person name="Wu Y."/>
            <person name="Scherer S.E."/>
            <person name="Worley K.C."/>
            <person name="Muzny D.M."/>
            <person name="Gibbs R."/>
        </authorList>
    </citation>
    <scope>NUCLEOTIDE SEQUENCE</scope>
    <source>
        <strain evidence="2">Brora</strain>
    </source>
</reference>
<dbReference type="EMBL" id="JH431979">
    <property type="status" value="NOT_ANNOTATED_CDS"/>
    <property type="molecule type" value="Genomic_DNA"/>
</dbReference>
<protein>
    <submittedName>
        <fullName evidence="1">Uncharacterized protein</fullName>
    </submittedName>
</protein>
<evidence type="ECO:0000313" key="2">
    <source>
        <dbReference type="Proteomes" id="UP000014500"/>
    </source>
</evidence>
<dbReference type="EnsemblMetazoa" id="SMAR010509-RA">
    <property type="protein sequence ID" value="SMAR010509-PA"/>
    <property type="gene ID" value="SMAR010509"/>
</dbReference>
<sequence length="160" mass="18259">MLKDFDYVKSVNFEVEVLNLTFFIKVHSTSDLCTHIKNIDCILKLRINSTLSFTASEMKFSIFFFFLVLMIVKAEEITLRVPRLPKSQSCYTVCYRQAEQYGGHVTSFADEPNSYCYCVVELTNVVRVYSKTSADGTLRRRDTSVVGTILDGPDPINPDQ</sequence>